<reference evidence="1" key="1">
    <citation type="submission" date="2018-04" db="EMBL/GenBank/DDBJ databases">
        <authorList>
            <person name="Go L.Y."/>
            <person name="Mitchell J.A."/>
        </authorList>
    </citation>
    <scope>NUCLEOTIDE SEQUENCE</scope>
    <source>
        <strain evidence="1">ARTV</strain>
    </source>
</reference>
<protein>
    <submittedName>
        <fullName evidence="1">Uncharacterized protein</fullName>
    </submittedName>
</protein>
<evidence type="ECO:0000313" key="1">
    <source>
        <dbReference type="EMBL" id="SSW94507.1"/>
    </source>
</evidence>
<dbReference type="AlphaFoldDB" id="A0A3B0M9U2"/>
<proteinExistence type="predicted"/>
<sequence length="60" mass="6537">MGLGNVLYLGGKEWDETGVAIAVISQTDELKAVDSGALLSSQYSYVYRDDIGLRINKITE</sequence>
<dbReference type="EMBL" id="UFQR01000001">
    <property type="protein sequence ID" value="SSW94507.1"/>
    <property type="molecule type" value="Genomic_DNA"/>
</dbReference>
<organism evidence="1">
    <name type="scientific">Arsenophonus endosymbiont of Trialeurodes vaporariorum</name>
    <dbReference type="NCBI Taxonomy" id="235567"/>
    <lineage>
        <taxon>Bacteria</taxon>
        <taxon>Pseudomonadati</taxon>
        <taxon>Pseudomonadota</taxon>
        <taxon>Gammaproteobacteria</taxon>
        <taxon>Enterobacterales</taxon>
        <taxon>Morganellaceae</taxon>
        <taxon>Arsenophonus</taxon>
    </lineage>
</organism>
<gene>
    <name evidence="1" type="ORF">ARTV_0022</name>
</gene>
<name>A0A3B0M9U2_9GAMM</name>
<accession>A0A3B0M9U2</accession>